<organism evidence="3 4">
    <name type="scientific">Natronomicrosphaera hydrolytica</name>
    <dbReference type="NCBI Taxonomy" id="3242702"/>
    <lineage>
        <taxon>Bacteria</taxon>
        <taxon>Pseudomonadati</taxon>
        <taxon>Planctomycetota</taxon>
        <taxon>Phycisphaerae</taxon>
        <taxon>Phycisphaerales</taxon>
        <taxon>Phycisphaeraceae</taxon>
        <taxon>Natronomicrosphaera</taxon>
    </lineage>
</organism>
<feature type="transmembrane region" description="Helical" evidence="2">
    <location>
        <begin position="6"/>
        <end position="31"/>
    </location>
</feature>
<feature type="transmembrane region" description="Helical" evidence="2">
    <location>
        <begin position="69"/>
        <end position="91"/>
    </location>
</feature>
<feature type="region of interest" description="Disordered" evidence="1">
    <location>
        <begin position="106"/>
        <end position="129"/>
    </location>
</feature>
<evidence type="ECO:0000313" key="3">
    <source>
        <dbReference type="EMBL" id="MFA9480179.1"/>
    </source>
</evidence>
<dbReference type="NCBIfam" id="TIGR01300">
    <property type="entry name" value="CPA3_mnhG_phaG"/>
    <property type="match status" value="1"/>
</dbReference>
<keyword evidence="2" id="KW-1133">Transmembrane helix</keyword>
<comment type="caution">
    <text evidence="3">The sequence shown here is derived from an EMBL/GenBank/DDBJ whole genome shotgun (WGS) entry which is preliminary data.</text>
</comment>
<keyword evidence="2" id="KW-0812">Transmembrane</keyword>
<evidence type="ECO:0000256" key="2">
    <source>
        <dbReference type="SAM" id="Phobius"/>
    </source>
</evidence>
<feature type="transmembrane region" description="Helical" evidence="2">
    <location>
        <begin position="43"/>
        <end position="63"/>
    </location>
</feature>
<dbReference type="Pfam" id="PF03334">
    <property type="entry name" value="PhaG_MnhG_YufB"/>
    <property type="match status" value="1"/>
</dbReference>
<dbReference type="RefSeq" id="WP_425347100.1">
    <property type="nucleotide sequence ID" value="NZ_JBGUBD010000016.1"/>
</dbReference>
<dbReference type="NCBIfam" id="NF009314">
    <property type="entry name" value="PRK12674.1-2"/>
    <property type="match status" value="1"/>
</dbReference>
<proteinExistence type="predicted"/>
<evidence type="ECO:0000313" key="4">
    <source>
        <dbReference type="Proteomes" id="UP001575105"/>
    </source>
</evidence>
<keyword evidence="4" id="KW-1185">Reference proteome</keyword>
<sequence>MSNALLIIADLLALICMAIGLFFMLVGAIGTVRMPDAYNRLHAATKCSTLGLLGLLLAAVFHLGDVGVLVRAVLTMLFVFVSNPVGAHLLAKAALAVKTPQWDGTLSDEHAEHATPADTGNAPQAHPGE</sequence>
<dbReference type="PANTHER" id="PTHR34703:SF1">
    <property type="entry name" value="ANTIPORTER SUBUNIT MNHG2-RELATED"/>
    <property type="match status" value="1"/>
</dbReference>
<protein>
    <submittedName>
        <fullName evidence="3">Monovalent cation/H(+) antiporter subunit G</fullName>
    </submittedName>
</protein>
<keyword evidence="2" id="KW-0472">Membrane</keyword>
<dbReference type="EMBL" id="JBGUBD010000016">
    <property type="protein sequence ID" value="MFA9480179.1"/>
    <property type="molecule type" value="Genomic_DNA"/>
</dbReference>
<reference evidence="3 4" key="1">
    <citation type="submission" date="2024-08" db="EMBL/GenBank/DDBJ databases">
        <title>Whole-genome sequencing of halo(alkali)philic microorganisms from hypersaline lakes.</title>
        <authorList>
            <person name="Sorokin D.Y."/>
            <person name="Merkel A.Y."/>
            <person name="Messina E."/>
            <person name="Yakimov M."/>
        </authorList>
    </citation>
    <scope>NUCLEOTIDE SEQUENCE [LARGE SCALE GENOMIC DNA]</scope>
    <source>
        <strain evidence="3 4">AB-hyl4</strain>
    </source>
</reference>
<accession>A0ABV4UB73</accession>
<dbReference type="Proteomes" id="UP001575105">
    <property type="component" value="Unassembled WGS sequence"/>
</dbReference>
<name>A0ABV4UB73_9BACT</name>
<dbReference type="PANTHER" id="PTHR34703">
    <property type="entry name" value="ANTIPORTER SUBUNIT MNHG2-RELATED"/>
    <property type="match status" value="1"/>
</dbReference>
<dbReference type="InterPro" id="IPR005133">
    <property type="entry name" value="PhaG_MnhG_YufB"/>
</dbReference>
<gene>
    <name evidence="3" type="primary">mnhG</name>
    <name evidence="3" type="ORF">ACERK3_18050</name>
</gene>
<evidence type="ECO:0000256" key="1">
    <source>
        <dbReference type="SAM" id="MobiDB-lite"/>
    </source>
</evidence>